<gene>
    <name evidence="1" type="ORF">A2866_02545</name>
</gene>
<sequence>MIPKSKEDLLEEILTIIRKNPGIRPSELNQLLGIPHTWPLRKELIKRGLIRKEKRGSAVYYYSQKS</sequence>
<dbReference type="Proteomes" id="UP000177026">
    <property type="component" value="Unassembled WGS sequence"/>
</dbReference>
<evidence type="ECO:0008006" key="3">
    <source>
        <dbReference type="Google" id="ProtNLM"/>
    </source>
</evidence>
<evidence type="ECO:0000313" key="1">
    <source>
        <dbReference type="EMBL" id="OGK18905.1"/>
    </source>
</evidence>
<dbReference type="Gene3D" id="1.10.10.10">
    <property type="entry name" value="Winged helix-like DNA-binding domain superfamily/Winged helix DNA-binding domain"/>
    <property type="match status" value="1"/>
</dbReference>
<name>A0A1F7GJ74_9BACT</name>
<accession>A0A1F7GJ74</accession>
<reference evidence="1 2" key="1">
    <citation type="journal article" date="2016" name="Nat. Commun.">
        <title>Thousands of microbial genomes shed light on interconnected biogeochemical processes in an aquifer system.</title>
        <authorList>
            <person name="Anantharaman K."/>
            <person name="Brown C.T."/>
            <person name="Hug L.A."/>
            <person name="Sharon I."/>
            <person name="Castelle C.J."/>
            <person name="Probst A.J."/>
            <person name="Thomas B.C."/>
            <person name="Singh A."/>
            <person name="Wilkins M.J."/>
            <person name="Karaoz U."/>
            <person name="Brodie E.L."/>
            <person name="Williams K.H."/>
            <person name="Hubbard S.S."/>
            <person name="Banfield J.F."/>
        </authorList>
    </citation>
    <scope>NUCLEOTIDE SEQUENCE [LARGE SCALE GENOMIC DNA]</scope>
</reference>
<dbReference type="InterPro" id="IPR036390">
    <property type="entry name" value="WH_DNA-bd_sf"/>
</dbReference>
<comment type="caution">
    <text evidence="1">The sequence shown here is derived from an EMBL/GenBank/DDBJ whole genome shotgun (WGS) entry which is preliminary data.</text>
</comment>
<dbReference type="AlphaFoldDB" id="A0A1F7GJ74"/>
<proteinExistence type="predicted"/>
<dbReference type="SUPFAM" id="SSF46785">
    <property type="entry name" value="Winged helix' DNA-binding domain"/>
    <property type="match status" value="1"/>
</dbReference>
<dbReference type="InterPro" id="IPR036388">
    <property type="entry name" value="WH-like_DNA-bd_sf"/>
</dbReference>
<organism evidence="1 2">
    <name type="scientific">Candidatus Roizmanbacteria bacterium RIFCSPHIGHO2_01_FULL_39_8</name>
    <dbReference type="NCBI Taxonomy" id="1802033"/>
    <lineage>
        <taxon>Bacteria</taxon>
        <taxon>Candidatus Roizmaniibacteriota</taxon>
    </lineage>
</organism>
<evidence type="ECO:0000313" key="2">
    <source>
        <dbReference type="Proteomes" id="UP000177026"/>
    </source>
</evidence>
<dbReference type="EMBL" id="MFZI01000061">
    <property type="protein sequence ID" value="OGK18905.1"/>
    <property type="molecule type" value="Genomic_DNA"/>
</dbReference>
<protein>
    <recommendedName>
        <fullName evidence="3">HTH arsR-type domain-containing protein</fullName>
    </recommendedName>
</protein>